<feature type="non-terminal residue" evidence="2">
    <location>
        <position position="1"/>
    </location>
</feature>
<evidence type="ECO:0000256" key="1">
    <source>
        <dbReference type="SAM" id="MobiDB-lite"/>
    </source>
</evidence>
<dbReference type="EMBL" id="CADCWG010000319">
    <property type="protein sequence ID" value="CAA9578734.1"/>
    <property type="molecule type" value="Genomic_DNA"/>
</dbReference>
<feature type="non-terminal residue" evidence="2">
    <location>
        <position position="44"/>
    </location>
</feature>
<organism evidence="2">
    <name type="scientific">uncultured Thermomicrobiales bacterium</name>
    <dbReference type="NCBI Taxonomy" id="1645740"/>
    <lineage>
        <taxon>Bacteria</taxon>
        <taxon>Pseudomonadati</taxon>
        <taxon>Thermomicrobiota</taxon>
        <taxon>Thermomicrobia</taxon>
        <taxon>Thermomicrobiales</taxon>
        <taxon>environmental samples</taxon>
    </lineage>
</organism>
<accession>A0A6J4VHJ5</accession>
<gene>
    <name evidence="2" type="ORF">AVDCRST_MAG49-4537</name>
</gene>
<proteinExistence type="predicted"/>
<protein>
    <submittedName>
        <fullName evidence="2">Uncharacterized protein</fullName>
    </submittedName>
</protein>
<name>A0A6J4VHJ5_9BACT</name>
<sequence length="44" mass="4651">AGEPSGGSGCRERRTRLAHRIATLVPPGQRSRSRDPDPGRAVAV</sequence>
<reference evidence="2" key="1">
    <citation type="submission" date="2020-02" db="EMBL/GenBank/DDBJ databases">
        <authorList>
            <person name="Meier V. D."/>
        </authorList>
    </citation>
    <scope>NUCLEOTIDE SEQUENCE</scope>
    <source>
        <strain evidence="2">AVDCRST_MAG49</strain>
    </source>
</reference>
<dbReference type="AlphaFoldDB" id="A0A6J4VHJ5"/>
<feature type="region of interest" description="Disordered" evidence="1">
    <location>
        <begin position="20"/>
        <end position="44"/>
    </location>
</feature>
<evidence type="ECO:0000313" key="2">
    <source>
        <dbReference type="EMBL" id="CAA9578734.1"/>
    </source>
</evidence>